<dbReference type="REBASE" id="963922">
    <property type="entry name" value="S.EaeRat1ORF19490P"/>
</dbReference>
<keyword evidence="5" id="KW-0255">Endonuclease</keyword>
<comment type="similarity">
    <text evidence="1">Belongs to the type-I restriction system S methylase family.</text>
</comment>
<dbReference type="KEGG" id="eaj:Q3M24_19495"/>
<protein>
    <submittedName>
        <fullName evidence="5">Restriction endonuclease subunit S</fullName>
        <ecNumber evidence="5">3.1.21.-</ecNumber>
    </submittedName>
</protein>
<evidence type="ECO:0000256" key="2">
    <source>
        <dbReference type="ARBA" id="ARBA00022747"/>
    </source>
</evidence>
<dbReference type="AlphaFoldDB" id="A0AAU8LTD5"/>
<dbReference type="InterPro" id="IPR044946">
    <property type="entry name" value="Restrct_endonuc_typeI_TRD_sf"/>
</dbReference>
<evidence type="ECO:0000313" key="5">
    <source>
        <dbReference type="EMBL" id="XCN72452.1"/>
    </source>
</evidence>
<dbReference type="Pfam" id="PF01420">
    <property type="entry name" value="Methylase_S"/>
    <property type="match status" value="2"/>
</dbReference>
<proteinExistence type="inferred from homology"/>
<dbReference type="InterPro" id="IPR051212">
    <property type="entry name" value="Type-I_RE_S_subunit"/>
</dbReference>
<evidence type="ECO:0000256" key="3">
    <source>
        <dbReference type="ARBA" id="ARBA00023125"/>
    </source>
</evidence>
<keyword evidence="5" id="KW-0540">Nuclease</keyword>
<dbReference type="GO" id="GO:0003677">
    <property type="term" value="F:DNA binding"/>
    <property type="evidence" value="ECO:0007669"/>
    <property type="project" value="UniProtKB-KW"/>
</dbReference>
<keyword evidence="2" id="KW-0680">Restriction system</keyword>
<feature type="domain" description="Type I restriction modification DNA specificity" evidence="4">
    <location>
        <begin position="353"/>
        <end position="528"/>
    </location>
</feature>
<dbReference type="InterPro" id="IPR000055">
    <property type="entry name" value="Restrct_endonuc_typeI_TRD"/>
</dbReference>
<dbReference type="PANTHER" id="PTHR43140:SF1">
    <property type="entry name" value="TYPE I RESTRICTION ENZYME ECOKI SPECIFICITY SUBUNIT"/>
    <property type="match status" value="1"/>
</dbReference>
<evidence type="ECO:0000256" key="1">
    <source>
        <dbReference type="ARBA" id="ARBA00010923"/>
    </source>
</evidence>
<dbReference type="GO" id="GO:0009307">
    <property type="term" value="P:DNA restriction-modification system"/>
    <property type="evidence" value="ECO:0007669"/>
    <property type="project" value="UniProtKB-KW"/>
</dbReference>
<keyword evidence="3" id="KW-0238">DNA-binding</keyword>
<dbReference type="EC" id="3.1.21.-" evidence="5"/>
<gene>
    <name evidence="5" type="ORF">Q3M24_19495</name>
</gene>
<dbReference type="SUPFAM" id="SSF116734">
    <property type="entry name" value="DNA methylase specificity domain"/>
    <property type="match status" value="2"/>
</dbReference>
<reference evidence="5" key="2">
    <citation type="submission" date="2024-06" db="EMBL/GenBank/DDBJ databases">
        <authorList>
            <person name="Plum-Jensen L.E."/>
            <person name="Schramm A."/>
            <person name="Marshall I.P.G."/>
        </authorList>
    </citation>
    <scope>NUCLEOTIDE SEQUENCE</scope>
    <source>
        <strain evidence="5">Rat1</strain>
    </source>
</reference>
<dbReference type="Gene3D" id="3.90.220.20">
    <property type="entry name" value="DNA methylase specificity domains"/>
    <property type="match status" value="2"/>
</dbReference>
<dbReference type="GO" id="GO:0004519">
    <property type="term" value="F:endonuclease activity"/>
    <property type="evidence" value="ECO:0007669"/>
    <property type="project" value="UniProtKB-KW"/>
</dbReference>
<keyword evidence="5" id="KW-0378">Hydrolase</keyword>
<name>A0AAU8LTD5_9BACT</name>
<dbReference type="GO" id="GO:0016787">
    <property type="term" value="F:hydrolase activity"/>
    <property type="evidence" value="ECO:0007669"/>
    <property type="project" value="UniProtKB-KW"/>
</dbReference>
<evidence type="ECO:0000259" key="4">
    <source>
        <dbReference type="Pfam" id="PF01420"/>
    </source>
</evidence>
<dbReference type="EMBL" id="CP159373">
    <property type="protein sequence ID" value="XCN72452.1"/>
    <property type="molecule type" value="Genomic_DNA"/>
</dbReference>
<reference evidence="5" key="1">
    <citation type="journal article" date="2024" name="Syst. Appl. Microbiol.">
        <title>First single-strain enrichments of Electrothrix cable bacteria, description of E. aestuarii sp. nov. and E. rattekaaiensis sp. nov., and proposal of a cable bacteria taxonomy following the rules of the SeqCode.</title>
        <authorList>
            <person name="Plum-Jensen L.E."/>
            <person name="Schramm A."/>
            <person name="Marshall I.P.G."/>
        </authorList>
    </citation>
    <scope>NUCLEOTIDE SEQUENCE</scope>
    <source>
        <strain evidence="5">Rat1</strain>
    </source>
</reference>
<sequence length="549" mass="61793">MNIEQLTSEHLAVWTEAQVAKAAGGRGRGKKNGDLQAYGIKKLRELILELAVRGKLVPQDPADEPAAVLLERIAAEKARLVKEGKIKRQKKLPEIAEEEKPFALPEGWEWVSLSQLGDFSGGKTPSKSKSIYWNGDVAWVTPKDMKAKYIFDTQDHVTSLAVDEGLRLYENESILFVVRSGILRHTFPVAIAQTPCTVNQDLKVLSLYNKELSSYLYLMMKGFERYILSNLSKKGMTVESIMFREFSCHYFMLPPLAEQHRIVAKIDELMTLCDRLEQQQSERAATHQALVSTLLDALTNSADHTEFAATWQRIAENFEILFTTEQSIDQLKQTVLQLAVMGKLVPFDGGATEFVLKELLEFGPRNGFSPKCVEYKTKFKVLKLGATSYGALNTDESKFVGQDIPANSHLLLKEGDILIQRGNSAKFVGSNVLIRQDYSNYIYPDLMMKIRVNDKVEPELLSIILMAPDSREFMWNAMTGTSGSMPKINKKIVEAIPIVIPRDRKVQRTLVERVDELLTLCDTLKNRLHQARSTQVQLADALVAQVVEA</sequence>
<organism evidence="5">
    <name type="scientific">Candidatus Electrothrix aestuarii</name>
    <dbReference type="NCBI Taxonomy" id="3062594"/>
    <lineage>
        <taxon>Bacteria</taxon>
        <taxon>Pseudomonadati</taxon>
        <taxon>Thermodesulfobacteriota</taxon>
        <taxon>Desulfobulbia</taxon>
        <taxon>Desulfobulbales</taxon>
        <taxon>Desulfobulbaceae</taxon>
        <taxon>Candidatus Electrothrix</taxon>
    </lineage>
</organism>
<feature type="domain" description="Type I restriction modification DNA specificity" evidence="4">
    <location>
        <begin position="105"/>
        <end position="282"/>
    </location>
</feature>
<accession>A0AAU8LTD5</accession>
<dbReference type="CDD" id="cd17261">
    <property type="entry name" value="RMtype1_S_EcoKI-TRD2-CR2_like"/>
    <property type="match status" value="1"/>
</dbReference>
<dbReference type="CDD" id="cd17249">
    <property type="entry name" value="RMtype1_S_EcoR124I-TRD2-CR2_like"/>
    <property type="match status" value="1"/>
</dbReference>
<dbReference type="PANTHER" id="PTHR43140">
    <property type="entry name" value="TYPE-1 RESTRICTION ENZYME ECOKI SPECIFICITY PROTEIN"/>
    <property type="match status" value="1"/>
</dbReference>